<gene>
    <name evidence="4" type="ORF">Mal48_26220</name>
</gene>
<dbReference type="OrthoDB" id="278395at2"/>
<accession>A0A517QP16</accession>
<dbReference type="InterPro" id="IPR008984">
    <property type="entry name" value="SMAD_FHA_dom_sf"/>
</dbReference>
<evidence type="ECO:0000256" key="2">
    <source>
        <dbReference type="SAM" id="MobiDB-lite"/>
    </source>
</evidence>
<dbReference type="KEGG" id="tpol:Mal48_26220"/>
<dbReference type="InterPro" id="IPR000253">
    <property type="entry name" value="FHA_dom"/>
</dbReference>
<dbReference type="EMBL" id="CP036267">
    <property type="protein sequence ID" value="QDT33369.1"/>
    <property type="molecule type" value="Genomic_DNA"/>
</dbReference>
<keyword evidence="5" id="KW-1185">Reference proteome</keyword>
<feature type="coiled-coil region" evidence="1">
    <location>
        <begin position="167"/>
        <end position="277"/>
    </location>
</feature>
<sequence>MSADVFIENTAAMATISVQIPGGEYITRVLREGQTVSVGSDGTAELRLESEGVGGLHCLLSVIEGVVNVRDCYSQTGTFVNEARVQDVDVNYDCEVRVGQNVIELKLRDSQPAPNVYSDPIVEPEASGSANDQEESSSSEAEESANEQGIDSIQLNDIVGLTSHLPVVDHSAKVASLTIELEEAQAELEVLRERLDSRQLQNQTAASDPFQQEMIELLREEVLSLQEELRTNSATHHPEAAFVDHVDDEDLPTREEVEKLVDRLEVLLSELHQKDENIRVLQDLVLAADNANQAEKDEREQLARWLGEFEERFELLSEEWQAENEQLKKKMKHLQEERTETQAALSANSTSAKTEALQRLTENLRMQITAAQEEMDSAQQEIADLKVKVKEAHGTVSREEEIRLSRERAEIARMRHDLEVKMQKAHQDSDPGDREGEVLDEAELRLREFRDHVRETGSSRNSSPSLSSRLLNLWGRLG</sequence>
<keyword evidence="1" id="KW-0175">Coiled coil</keyword>
<dbReference type="SMART" id="SM00240">
    <property type="entry name" value="FHA"/>
    <property type="match status" value="1"/>
</dbReference>
<proteinExistence type="predicted"/>
<evidence type="ECO:0000256" key="1">
    <source>
        <dbReference type="SAM" id="Coils"/>
    </source>
</evidence>
<dbReference type="Proteomes" id="UP000315724">
    <property type="component" value="Chromosome"/>
</dbReference>
<dbReference type="SUPFAM" id="SSF49879">
    <property type="entry name" value="SMAD/FHA domain"/>
    <property type="match status" value="1"/>
</dbReference>
<name>A0A517QP16_9PLAN</name>
<dbReference type="CDD" id="cd00060">
    <property type="entry name" value="FHA"/>
    <property type="match status" value="1"/>
</dbReference>
<feature type="region of interest" description="Disordered" evidence="2">
    <location>
        <begin position="113"/>
        <end position="148"/>
    </location>
</feature>
<dbReference type="PROSITE" id="PS50006">
    <property type="entry name" value="FHA_DOMAIN"/>
    <property type="match status" value="1"/>
</dbReference>
<dbReference type="Pfam" id="PF00498">
    <property type="entry name" value="FHA"/>
    <property type="match status" value="1"/>
</dbReference>
<feature type="coiled-coil region" evidence="1">
    <location>
        <begin position="310"/>
        <end position="395"/>
    </location>
</feature>
<dbReference type="Gene3D" id="2.60.200.20">
    <property type="match status" value="1"/>
</dbReference>
<dbReference type="RefSeq" id="WP_145199559.1">
    <property type="nucleotide sequence ID" value="NZ_CP036267.1"/>
</dbReference>
<feature type="region of interest" description="Disordered" evidence="2">
    <location>
        <begin position="422"/>
        <end position="441"/>
    </location>
</feature>
<dbReference type="AlphaFoldDB" id="A0A517QP16"/>
<protein>
    <submittedName>
        <fullName evidence="4">FHA domain protein</fullName>
    </submittedName>
</protein>
<evidence type="ECO:0000259" key="3">
    <source>
        <dbReference type="PROSITE" id="PS50006"/>
    </source>
</evidence>
<reference evidence="4 5" key="1">
    <citation type="submission" date="2019-02" db="EMBL/GenBank/DDBJ databases">
        <title>Deep-cultivation of Planctomycetes and their phenomic and genomic characterization uncovers novel biology.</title>
        <authorList>
            <person name="Wiegand S."/>
            <person name="Jogler M."/>
            <person name="Boedeker C."/>
            <person name="Pinto D."/>
            <person name="Vollmers J."/>
            <person name="Rivas-Marin E."/>
            <person name="Kohn T."/>
            <person name="Peeters S.H."/>
            <person name="Heuer A."/>
            <person name="Rast P."/>
            <person name="Oberbeckmann S."/>
            <person name="Bunk B."/>
            <person name="Jeske O."/>
            <person name="Meyerdierks A."/>
            <person name="Storesund J.E."/>
            <person name="Kallscheuer N."/>
            <person name="Luecker S."/>
            <person name="Lage O.M."/>
            <person name="Pohl T."/>
            <person name="Merkel B.J."/>
            <person name="Hornburger P."/>
            <person name="Mueller R.-W."/>
            <person name="Bruemmer F."/>
            <person name="Labrenz M."/>
            <person name="Spormann A.M."/>
            <person name="Op den Camp H."/>
            <person name="Overmann J."/>
            <person name="Amann R."/>
            <person name="Jetten M.S.M."/>
            <person name="Mascher T."/>
            <person name="Medema M.H."/>
            <person name="Devos D.P."/>
            <person name="Kaster A.-K."/>
            <person name="Ovreas L."/>
            <person name="Rohde M."/>
            <person name="Galperin M.Y."/>
            <person name="Jogler C."/>
        </authorList>
    </citation>
    <scope>NUCLEOTIDE SEQUENCE [LARGE SCALE GENOMIC DNA]</scope>
    <source>
        <strain evidence="4 5">Mal48</strain>
    </source>
</reference>
<organism evidence="4 5">
    <name type="scientific">Thalassoglobus polymorphus</name>
    <dbReference type="NCBI Taxonomy" id="2527994"/>
    <lineage>
        <taxon>Bacteria</taxon>
        <taxon>Pseudomonadati</taxon>
        <taxon>Planctomycetota</taxon>
        <taxon>Planctomycetia</taxon>
        <taxon>Planctomycetales</taxon>
        <taxon>Planctomycetaceae</taxon>
        <taxon>Thalassoglobus</taxon>
    </lineage>
</organism>
<feature type="compositionally biased region" description="Acidic residues" evidence="2">
    <location>
        <begin position="132"/>
        <end position="145"/>
    </location>
</feature>
<evidence type="ECO:0000313" key="5">
    <source>
        <dbReference type="Proteomes" id="UP000315724"/>
    </source>
</evidence>
<feature type="domain" description="FHA" evidence="3">
    <location>
        <begin position="36"/>
        <end position="85"/>
    </location>
</feature>
<evidence type="ECO:0000313" key="4">
    <source>
        <dbReference type="EMBL" id="QDT33369.1"/>
    </source>
</evidence>